<name>A0A1Q8QKZ1_9FIRM</name>
<protein>
    <submittedName>
        <fullName evidence="2">Uncharacterized protein</fullName>
    </submittedName>
</protein>
<evidence type="ECO:0000313" key="3">
    <source>
        <dbReference type="Proteomes" id="UP000186102"/>
    </source>
</evidence>
<evidence type="ECO:0000313" key="2">
    <source>
        <dbReference type="EMBL" id="OLN27995.1"/>
    </source>
</evidence>
<proteinExistence type="predicted"/>
<dbReference type="EMBL" id="MLBF01000048">
    <property type="protein sequence ID" value="OLN27995.1"/>
    <property type="molecule type" value="Genomic_DNA"/>
</dbReference>
<sequence length="61" mass="6711">MTGLATGHMILTPISIMILVRIVISIITISVHICAFTRTGWLSTLARLRTMNLLVLLGIHI</sequence>
<dbReference type="STRING" id="1888891.DSOL_4252"/>
<comment type="caution">
    <text evidence="2">The sequence shown here is derived from an EMBL/GenBank/DDBJ whole genome shotgun (WGS) entry which is preliminary data.</text>
</comment>
<keyword evidence="3" id="KW-1185">Reference proteome</keyword>
<dbReference type="AlphaFoldDB" id="A0A1Q8QKZ1"/>
<dbReference type="Proteomes" id="UP000186102">
    <property type="component" value="Unassembled WGS sequence"/>
</dbReference>
<organism evidence="2 3">
    <name type="scientific">Desulfosporosinus metallidurans</name>
    <dbReference type="NCBI Taxonomy" id="1888891"/>
    <lineage>
        <taxon>Bacteria</taxon>
        <taxon>Bacillati</taxon>
        <taxon>Bacillota</taxon>
        <taxon>Clostridia</taxon>
        <taxon>Eubacteriales</taxon>
        <taxon>Desulfitobacteriaceae</taxon>
        <taxon>Desulfosporosinus</taxon>
    </lineage>
</organism>
<feature type="transmembrane region" description="Helical" evidence="1">
    <location>
        <begin position="14"/>
        <end position="37"/>
    </location>
</feature>
<gene>
    <name evidence="2" type="ORF">DSOL_4252</name>
</gene>
<keyword evidence="1" id="KW-0812">Transmembrane</keyword>
<keyword evidence="1" id="KW-0472">Membrane</keyword>
<keyword evidence="1" id="KW-1133">Transmembrane helix</keyword>
<accession>A0A1Q8QKZ1</accession>
<evidence type="ECO:0000256" key="1">
    <source>
        <dbReference type="SAM" id="Phobius"/>
    </source>
</evidence>
<reference evidence="2 3" key="1">
    <citation type="submission" date="2016-09" db="EMBL/GenBank/DDBJ databases">
        <title>Complete genome of Desulfosporosinus sp. OL.</title>
        <authorList>
            <person name="Mardanov A."/>
            <person name="Beletsky A."/>
            <person name="Panova A."/>
            <person name="Karnachuk O."/>
            <person name="Ravin N."/>
        </authorList>
    </citation>
    <scope>NUCLEOTIDE SEQUENCE [LARGE SCALE GENOMIC DNA]</scope>
    <source>
        <strain evidence="2 3">OL</strain>
    </source>
</reference>